<keyword evidence="5 9" id="KW-0963">Cytoplasm</keyword>
<dbReference type="PANTHER" id="PTHR30457:SF12">
    <property type="entry name" value="5'_3'-NUCLEOTIDASE SURE"/>
    <property type="match status" value="1"/>
</dbReference>
<feature type="binding site" evidence="9">
    <location>
        <position position="10"/>
    </location>
    <ligand>
        <name>a divalent metal cation</name>
        <dbReference type="ChEBI" id="CHEBI:60240"/>
    </ligand>
</feature>
<dbReference type="Pfam" id="PF01975">
    <property type="entry name" value="SurE"/>
    <property type="match status" value="1"/>
</dbReference>
<evidence type="ECO:0000256" key="8">
    <source>
        <dbReference type="ARBA" id="ARBA00022801"/>
    </source>
</evidence>
<accession>A0A932MQ89</accession>
<evidence type="ECO:0000256" key="6">
    <source>
        <dbReference type="ARBA" id="ARBA00022723"/>
    </source>
</evidence>
<comment type="cofactor">
    <cofactor evidence="9">
        <name>a divalent metal cation</name>
        <dbReference type="ChEBI" id="CHEBI:60240"/>
    </cofactor>
    <text evidence="9">Binds 1 divalent metal cation per subunit.</text>
</comment>
<evidence type="ECO:0000256" key="3">
    <source>
        <dbReference type="ARBA" id="ARBA00004496"/>
    </source>
</evidence>
<dbReference type="NCBIfam" id="TIGR00087">
    <property type="entry name" value="surE"/>
    <property type="match status" value="1"/>
</dbReference>
<evidence type="ECO:0000256" key="7">
    <source>
        <dbReference type="ARBA" id="ARBA00022741"/>
    </source>
</evidence>
<dbReference type="GO" id="GO:0005737">
    <property type="term" value="C:cytoplasm"/>
    <property type="evidence" value="ECO:0007669"/>
    <property type="project" value="UniProtKB-SubCell"/>
</dbReference>
<dbReference type="Gene3D" id="3.40.1210.10">
    <property type="entry name" value="Survival protein SurE-like phosphatase/nucleotidase"/>
    <property type="match status" value="1"/>
</dbReference>
<comment type="caution">
    <text evidence="11">The sequence shown here is derived from an EMBL/GenBank/DDBJ whole genome shotgun (WGS) entry which is preliminary data.</text>
</comment>
<dbReference type="HAMAP" id="MF_00060">
    <property type="entry name" value="SurE"/>
    <property type="match status" value="1"/>
</dbReference>
<dbReference type="GO" id="GO:0004309">
    <property type="term" value="F:exopolyphosphatase activity"/>
    <property type="evidence" value="ECO:0007669"/>
    <property type="project" value="TreeGrafter"/>
</dbReference>
<comment type="function">
    <text evidence="9">Nucleotidase that shows phosphatase activity on nucleoside 5'-monophosphates.</text>
</comment>
<name>A0A932MQ89_UNCTE</name>
<comment type="catalytic activity">
    <reaction evidence="1 9">
        <text>a ribonucleoside 5'-phosphate + H2O = a ribonucleoside + phosphate</text>
        <dbReference type="Rhea" id="RHEA:12484"/>
        <dbReference type="ChEBI" id="CHEBI:15377"/>
        <dbReference type="ChEBI" id="CHEBI:18254"/>
        <dbReference type="ChEBI" id="CHEBI:43474"/>
        <dbReference type="ChEBI" id="CHEBI:58043"/>
        <dbReference type="EC" id="3.1.3.5"/>
    </reaction>
</comment>
<feature type="binding site" evidence="9">
    <location>
        <position position="93"/>
    </location>
    <ligand>
        <name>a divalent metal cation</name>
        <dbReference type="ChEBI" id="CHEBI:60240"/>
    </ligand>
</feature>
<dbReference type="InterPro" id="IPR036523">
    <property type="entry name" value="SurE-like_sf"/>
</dbReference>
<keyword evidence="7 9" id="KW-0547">Nucleotide-binding</keyword>
<dbReference type="EMBL" id="JACPUR010000041">
    <property type="protein sequence ID" value="MBI3129417.1"/>
    <property type="molecule type" value="Genomic_DNA"/>
</dbReference>
<dbReference type="InterPro" id="IPR030048">
    <property type="entry name" value="SurE"/>
</dbReference>
<evidence type="ECO:0000256" key="4">
    <source>
        <dbReference type="ARBA" id="ARBA00011062"/>
    </source>
</evidence>
<sequence length="251" mass="27689">MVRILLSNDDGITSPGLRALHEAVRPLGKVTVVAPDREQSAAGHSLNLHRPLRVDLLEEGWYAVDGTPTDCINLALNGLFKDERPDIILSGINRGANLGDDITYSGTVAAAMEATLLGVRAAAFSIVYEPGRPMLYDLAAEFACKMASEMLRRRLMPGVLLNVNVPNVPREECSGVRVTRQGKRIYGDAIVEKIDPRGRAYYWIGGSGLKWVEEPDTDFDAIAHRAISVTPVRLDMTDHDTLRELEKWNLQ</sequence>
<gene>
    <name evidence="9 11" type="primary">surE</name>
    <name evidence="11" type="ORF">HYZ11_17550</name>
</gene>
<comment type="subcellular location">
    <subcellularLocation>
        <location evidence="3 9">Cytoplasm</location>
    </subcellularLocation>
</comment>
<dbReference type="GO" id="GO:0046872">
    <property type="term" value="F:metal ion binding"/>
    <property type="evidence" value="ECO:0007669"/>
    <property type="project" value="UniProtKB-UniRule"/>
</dbReference>
<dbReference type="EC" id="3.1.3.5" evidence="9"/>
<dbReference type="SUPFAM" id="SSF64167">
    <property type="entry name" value="SurE-like"/>
    <property type="match status" value="1"/>
</dbReference>
<dbReference type="NCBIfam" id="NF001489">
    <property type="entry name" value="PRK00346.1-3"/>
    <property type="match status" value="1"/>
</dbReference>
<evidence type="ECO:0000256" key="9">
    <source>
        <dbReference type="HAMAP-Rule" id="MF_00060"/>
    </source>
</evidence>
<proteinExistence type="inferred from homology"/>
<keyword evidence="6 9" id="KW-0479">Metal-binding</keyword>
<dbReference type="GO" id="GO:0008254">
    <property type="term" value="F:3'-nucleotidase activity"/>
    <property type="evidence" value="ECO:0007669"/>
    <property type="project" value="TreeGrafter"/>
</dbReference>
<evidence type="ECO:0000313" key="12">
    <source>
        <dbReference type="Proteomes" id="UP000782312"/>
    </source>
</evidence>
<evidence type="ECO:0000256" key="1">
    <source>
        <dbReference type="ARBA" id="ARBA00000815"/>
    </source>
</evidence>
<dbReference type="GO" id="GO:0000166">
    <property type="term" value="F:nucleotide binding"/>
    <property type="evidence" value="ECO:0007669"/>
    <property type="project" value="UniProtKB-KW"/>
</dbReference>
<organism evidence="11 12">
    <name type="scientific">Tectimicrobiota bacterium</name>
    <dbReference type="NCBI Taxonomy" id="2528274"/>
    <lineage>
        <taxon>Bacteria</taxon>
        <taxon>Pseudomonadati</taxon>
        <taxon>Nitrospinota/Tectimicrobiota group</taxon>
        <taxon>Candidatus Tectimicrobiota</taxon>
    </lineage>
</organism>
<evidence type="ECO:0000256" key="5">
    <source>
        <dbReference type="ARBA" id="ARBA00022490"/>
    </source>
</evidence>
<evidence type="ECO:0000256" key="2">
    <source>
        <dbReference type="ARBA" id="ARBA00001946"/>
    </source>
</evidence>
<dbReference type="GO" id="GO:0008253">
    <property type="term" value="F:5'-nucleotidase activity"/>
    <property type="evidence" value="ECO:0007669"/>
    <property type="project" value="UniProtKB-UniRule"/>
</dbReference>
<evidence type="ECO:0000259" key="10">
    <source>
        <dbReference type="Pfam" id="PF01975"/>
    </source>
</evidence>
<keyword evidence="8 9" id="KW-0378">Hydrolase</keyword>
<comment type="cofactor">
    <cofactor evidence="2">
        <name>Mg(2+)</name>
        <dbReference type="ChEBI" id="CHEBI:18420"/>
    </cofactor>
</comment>
<feature type="binding site" evidence="9">
    <location>
        <position position="40"/>
    </location>
    <ligand>
        <name>a divalent metal cation</name>
        <dbReference type="ChEBI" id="CHEBI:60240"/>
    </ligand>
</feature>
<reference evidence="11" key="1">
    <citation type="submission" date="2020-07" db="EMBL/GenBank/DDBJ databases">
        <title>Huge and variable diversity of episymbiotic CPR bacteria and DPANN archaea in groundwater ecosystems.</title>
        <authorList>
            <person name="He C.Y."/>
            <person name="Keren R."/>
            <person name="Whittaker M."/>
            <person name="Farag I.F."/>
            <person name="Doudna J."/>
            <person name="Cate J.H.D."/>
            <person name="Banfield J.F."/>
        </authorList>
    </citation>
    <scope>NUCLEOTIDE SEQUENCE</scope>
    <source>
        <strain evidence="11">NC_groundwater_763_Ag_S-0.2um_68_21</strain>
    </source>
</reference>
<dbReference type="Proteomes" id="UP000782312">
    <property type="component" value="Unassembled WGS sequence"/>
</dbReference>
<comment type="similarity">
    <text evidence="4 9">Belongs to the SurE nucleotidase family.</text>
</comment>
<feature type="binding site" evidence="9">
    <location>
        <position position="9"/>
    </location>
    <ligand>
        <name>a divalent metal cation</name>
        <dbReference type="ChEBI" id="CHEBI:60240"/>
    </ligand>
</feature>
<protein>
    <recommendedName>
        <fullName evidence="9">5'-nucleotidase SurE</fullName>
        <ecNumber evidence="9">3.1.3.5</ecNumber>
    </recommendedName>
    <alternativeName>
        <fullName evidence="9">Nucleoside 5'-monophosphate phosphohydrolase</fullName>
    </alternativeName>
</protein>
<feature type="domain" description="Survival protein SurE-like phosphatase/nucleotidase" evidence="10">
    <location>
        <begin position="4"/>
        <end position="187"/>
    </location>
</feature>
<dbReference type="InterPro" id="IPR002828">
    <property type="entry name" value="SurE-like_Pase/nucleotidase"/>
</dbReference>
<dbReference type="FunFam" id="3.40.1210.10:FF:000001">
    <property type="entry name" value="5'/3'-nucleotidase SurE"/>
    <property type="match status" value="1"/>
</dbReference>
<dbReference type="NCBIfam" id="NF001490">
    <property type="entry name" value="PRK00346.1-4"/>
    <property type="match status" value="1"/>
</dbReference>
<dbReference type="PANTHER" id="PTHR30457">
    <property type="entry name" value="5'-NUCLEOTIDASE SURE"/>
    <property type="match status" value="1"/>
</dbReference>
<dbReference type="AlphaFoldDB" id="A0A932MQ89"/>
<evidence type="ECO:0000313" key="11">
    <source>
        <dbReference type="EMBL" id="MBI3129417.1"/>
    </source>
</evidence>